<accession>A0A6F8XL89</accession>
<proteinExistence type="predicted"/>
<reference evidence="1 2" key="1">
    <citation type="submission" date="2020-03" db="EMBL/GenBank/DDBJ databases">
        <title>Whole genome shotgun sequence of Phytohabitans flavus NBRC 107702.</title>
        <authorList>
            <person name="Komaki H."/>
            <person name="Tamura T."/>
        </authorList>
    </citation>
    <scope>NUCLEOTIDE SEQUENCE [LARGE SCALE GENOMIC DNA]</scope>
    <source>
        <strain evidence="1 2">NBRC 107702</strain>
    </source>
</reference>
<protein>
    <submittedName>
        <fullName evidence="1">Uncharacterized protein</fullName>
    </submittedName>
</protein>
<evidence type="ECO:0000313" key="1">
    <source>
        <dbReference type="EMBL" id="BCB74577.1"/>
    </source>
</evidence>
<dbReference type="KEGG" id="pfla:Pflav_009870"/>
<keyword evidence="2" id="KW-1185">Reference proteome</keyword>
<gene>
    <name evidence="1" type="ORF">Pflav_009870</name>
</gene>
<reference evidence="1 2" key="2">
    <citation type="submission" date="2020-03" db="EMBL/GenBank/DDBJ databases">
        <authorList>
            <person name="Ichikawa N."/>
            <person name="Kimura A."/>
            <person name="Kitahashi Y."/>
            <person name="Uohara A."/>
        </authorList>
    </citation>
    <scope>NUCLEOTIDE SEQUENCE [LARGE SCALE GENOMIC DNA]</scope>
    <source>
        <strain evidence="1 2">NBRC 107702</strain>
    </source>
</reference>
<dbReference type="RefSeq" id="WP_173034007.1">
    <property type="nucleotide sequence ID" value="NZ_AP022870.1"/>
</dbReference>
<dbReference type="AlphaFoldDB" id="A0A6F8XL89"/>
<dbReference type="EMBL" id="AP022870">
    <property type="protein sequence ID" value="BCB74577.1"/>
    <property type="molecule type" value="Genomic_DNA"/>
</dbReference>
<evidence type="ECO:0000313" key="2">
    <source>
        <dbReference type="Proteomes" id="UP000502508"/>
    </source>
</evidence>
<organism evidence="1 2">
    <name type="scientific">Phytohabitans flavus</name>
    <dbReference type="NCBI Taxonomy" id="1076124"/>
    <lineage>
        <taxon>Bacteria</taxon>
        <taxon>Bacillati</taxon>
        <taxon>Actinomycetota</taxon>
        <taxon>Actinomycetes</taxon>
        <taxon>Micromonosporales</taxon>
        <taxon>Micromonosporaceae</taxon>
    </lineage>
</organism>
<name>A0A6F8XL89_9ACTN</name>
<dbReference type="Proteomes" id="UP000502508">
    <property type="component" value="Chromosome"/>
</dbReference>
<sequence>MTERHTATLHGYGRLPWPTLAAALRAVPTAWADYHGFHIGACPDQAPPYTHLWAWTDAWLLRARIDGPSAIVGALEIGPAAPTGLTALHAEQVRYVTRTAHTWPAGEKRVGPLPAQVADQQVTLYEVGGPHPITFVRMDGR</sequence>